<dbReference type="EMBL" id="CAJOBJ010113830">
    <property type="protein sequence ID" value="CAF4644275.1"/>
    <property type="molecule type" value="Genomic_DNA"/>
</dbReference>
<feature type="non-terminal residue" evidence="2">
    <location>
        <position position="1"/>
    </location>
</feature>
<keyword evidence="1" id="KW-0175">Coiled coil</keyword>
<feature type="non-terminal residue" evidence="2">
    <location>
        <position position="64"/>
    </location>
</feature>
<evidence type="ECO:0000313" key="2">
    <source>
        <dbReference type="EMBL" id="CAF4644275.1"/>
    </source>
</evidence>
<dbReference type="Proteomes" id="UP000681967">
    <property type="component" value="Unassembled WGS sequence"/>
</dbReference>
<dbReference type="Proteomes" id="UP000681720">
    <property type="component" value="Unassembled WGS sequence"/>
</dbReference>
<comment type="caution">
    <text evidence="2">The sequence shown here is derived from an EMBL/GenBank/DDBJ whole genome shotgun (WGS) entry which is preliminary data.</text>
</comment>
<protein>
    <submittedName>
        <fullName evidence="2">Uncharacterized protein</fullName>
    </submittedName>
</protein>
<accession>A0A8S2ZLV2</accession>
<name>A0A8S2ZLV2_9BILA</name>
<sequence length="64" mass="7583">SHVTSDERQFIQNTLPTWLTEIEAKCANIREEIRRLKSELKQLYNESQLKQVRYTLHAVCVHEG</sequence>
<proteinExistence type="predicted"/>
<organism evidence="2 4">
    <name type="scientific">Rotaria magnacalcarata</name>
    <dbReference type="NCBI Taxonomy" id="392030"/>
    <lineage>
        <taxon>Eukaryota</taxon>
        <taxon>Metazoa</taxon>
        <taxon>Spiralia</taxon>
        <taxon>Gnathifera</taxon>
        <taxon>Rotifera</taxon>
        <taxon>Eurotatoria</taxon>
        <taxon>Bdelloidea</taxon>
        <taxon>Philodinida</taxon>
        <taxon>Philodinidae</taxon>
        <taxon>Rotaria</taxon>
    </lineage>
</organism>
<feature type="coiled-coil region" evidence="1">
    <location>
        <begin position="19"/>
        <end position="53"/>
    </location>
</feature>
<reference evidence="2" key="1">
    <citation type="submission" date="2021-02" db="EMBL/GenBank/DDBJ databases">
        <authorList>
            <person name="Nowell W R."/>
        </authorList>
    </citation>
    <scope>NUCLEOTIDE SEQUENCE</scope>
</reference>
<evidence type="ECO:0000313" key="3">
    <source>
        <dbReference type="EMBL" id="CAF4787347.1"/>
    </source>
</evidence>
<dbReference type="EMBL" id="CAJOBH010137095">
    <property type="protein sequence ID" value="CAF4787347.1"/>
    <property type="molecule type" value="Genomic_DNA"/>
</dbReference>
<evidence type="ECO:0000313" key="4">
    <source>
        <dbReference type="Proteomes" id="UP000681720"/>
    </source>
</evidence>
<dbReference type="AlphaFoldDB" id="A0A8S2ZLV2"/>
<gene>
    <name evidence="3" type="ORF">BYL167_LOCUS47574</name>
    <name evidence="2" type="ORF">GIL414_LOCUS40771</name>
</gene>
<evidence type="ECO:0000256" key="1">
    <source>
        <dbReference type="SAM" id="Coils"/>
    </source>
</evidence>